<organism evidence="1 2">
    <name type="scientific">Hypothenemus hampei</name>
    <name type="common">Coffee berry borer</name>
    <dbReference type="NCBI Taxonomy" id="57062"/>
    <lineage>
        <taxon>Eukaryota</taxon>
        <taxon>Metazoa</taxon>
        <taxon>Ecdysozoa</taxon>
        <taxon>Arthropoda</taxon>
        <taxon>Hexapoda</taxon>
        <taxon>Insecta</taxon>
        <taxon>Pterygota</taxon>
        <taxon>Neoptera</taxon>
        <taxon>Endopterygota</taxon>
        <taxon>Coleoptera</taxon>
        <taxon>Polyphaga</taxon>
        <taxon>Cucujiformia</taxon>
        <taxon>Curculionidae</taxon>
        <taxon>Scolytinae</taxon>
        <taxon>Hypothenemus</taxon>
    </lineage>
</organism>
<sequence length="282" mass="32727">MRAVKLSINESANLVIRECVIFWEKARIPTKSSYNAVNKLVELYRFWRTLQKNANKTEDTFKLREENFKNNLDNLFDIAHADALKKMRKQEDKIFLQHQREPGRSGYIAGVDGTCAINEEQEIKCTVTESPLTASVSVLEEDNHKHDPTGHEEFRWNDNEQIGIVEKRGRKSLITPKLAAALDRCQLSIRDSVFILQAIIEALGLNINDYNVNKSSIQRIRTEKRKERAKVIQMNFKNEVPNVVTVHWDGKLLVFPFSYLRDNLINLFRMNSRQVTNTPINK</sequence>
<dbReference type="AlphaFoldDB" id="A0ABD1EPK5"/>
<evidence type="ECO:0000313" key="1">
    <source>
        <dbReference type="EMBL" id="KAL1498419.1"/>
    </source>
</evidence>
<dbReference type="Proteomes" id="UP001566132">
    <property type="component" value="Unassembled WGS sequence"/>
</dbReference>
<gene>
    <name evidence="1" type="ORF">ABEB36_009225</name>
</gene>
<protein>
    <submittedName>
        <fullName evidence="1">Uncharacterized protein</fullName>
    </submittedName>
</protein>
<accession>A0ABD1EPK5</accession>
<reference evidence="1 2" key="1">
    <citation type="submission" date="2024-05" db="EMBL/GenBank/DDBJ databases">
        <title>Genetic variation in Jamaican populations of the coffee berry borer (Hypothenemus hampei).</title>
        <authorList>
            <person name="Errbii M."/>
            <person name="Myrie A."/>
        </authorList>
    </citation>
    <scope>NUCLEOTIDE SEQUENCE [LARGE SCALE GENOMIC DNA]</scope>
    <source>
        <strain evidence="1">JA-Hopewell-2020-01-JO</strain>
        <tissue evidence="1">Whole body</tissue>
    </source>
</reference>
<dbReference type="EMBL" id="JBDJPC010000006">
    <property type="protein sequence ID" value="KAL1498419.1"/>
    <property type="molecule type" value="Genomic_DNA"/>
</dbReference>
<keyword evidence="2" id="KW-1185">Reference proteome</keyword>
<name>A0ABD1EPK5_HYPHA</name>
<proteinExistence type="predicted"/>
<evidence type="ECO:0000313" key="2">
    <source>
        <dbReference type="Proteomes" id="UP001566132"/>
    </source>
</evidence>
<comment type="caution">
    <text evidence="1">The sequence shown here is derived from an EMBL/GenBank/DDBJ whole genome shotgun (WGS) entry which is preliminary data.</text>
</comment>